<keyword evidence="3" id="KW-0285">Flavoprotein</keyword>
<evidence type="ECO:0000256" key="1">
    <source>
        <dbReference type="ARBA" id="ARBA00001974"/>
    </source>
</evidence>
<dbReference type="AlphaFoldDB" id="A0A401W9M1"/>
<dbReference type="PANTHER" id="PTHR42973">
    <property type="entry name" value="BINDING OXIDOREDUCTASE, PUTATIVE (AFU_ORTHOLOGUE AFUA_1G17690)-RELATED"/>
    <property type="match status" value="1"/>
</dbReference>
<dbReference type="GO" id="GO:0016491">
    <property type="term" value="F:oxidoreductase activity"/>
    <property type="evidence" value="ECO:0007669"/>
    <property type="project" value="UniProtKB-KW"/>
</dbReference>
<keyword evidence="5" id="KW-0560">Oxidoreductase</keyword>
<comment type="similarity">
    <text evidence="2">Belongs to the oxygen-dependent FAD-linked oxidoreductase family.</text>
</comment>
<organism evidence="8 9">
    <name type="scientific">Streptomyces paromomycinus</name>
    <name type="common">Streptomyces rimosus subsp. paromomycinus</name>
    <dbReference type="NCBI Taxonomy" id="92743"/>
    <lineage>
        <taxon>Bacteria</taxon>
        <taxon>Bacillati</taxon>
        <taxon>Actinomycetota</taxon>
        <taxon>Actinomycetes</taxon>
        <taxon>Kitasatosporales</taxon>
        <taxon>Streptomycetaceae</taxon>
        <taxon>Streptomyces</taxon>
    </lineage>
</organism>
<dbReference type="PANTHER" id="PTHR42973:SF39">
    <property type="entry name" value="FAD-BINDING PCMH-TYPE DOMAIN-CONTAINING PROTEIN"/>
    <property type="match status" value="1"/>
</dbReference>
<sequence length="531" mass="56944">MTRRIGRRGFLAGTAGAGAVGLLSRPAAAAGAPAPGSASVPVVREGRDPQYDSLRTGFNRRFDVRPQEILTPRTAPEAVAAVQRALDAGRRFTVYGGGHCFEDFVLSPDVQCLISMGALDRVAHDASRGVYSVGAGARLLNVYDTLYRDHGVTIPGGVCYSVGVGGHVTGGGYGLLSRRHGLTVDHLAGVEVVTVDAHRKASLTYCHRGQTGALGDLFWAHTGGGGGNFGVVTRFDFRTPGAPRGLPSPPSSVQIVTCDWPWDGVGPEKFAAFLDVFADWCADHHTSAPVTDAVFPWLTIRHRDNGGVGMVMQVSDSASTGVADDLVERLGAALGYDAGPSYVTRAWMPWMNSVRLIGTSSDENSDPNRRGKQGSANFRGRFTKVQAAEIHRALHEPIKGSLSAGVDVAALGGAIARPGPHDTAVFQRDATMKMLVQTFWADRRHDDANIAWLRRAYHGIFRETGGVPVYNSVTAGSYVNYPDSDLSDARFNTSGLSAGELYYGENYARLREVKRRWDPTNAFHHAQSVEP</sequence>
<dbReference type="InterPro" id="IPR012951">
    <property type="entry name" value="BBE"/>
</dbReference>
<name>A0A401W9M1_STREY</name>
<comment type="caution">
    <text evidence="8">The sequence shown here is derived from an EMBL/GenBank/DDBJ whole genome shotgun (WGS) entry which is preliminary data.</text>
</comment>
<dbReference type="Proteomes" id="UP000286746">
    <property type="component" value="Unassembled WGS sequence"/>
</dbReference>
<evidence type="ECO:0000313" key="8">
    <source>
        <dbReference type="EMBL" id="GCD45991.1"/>
    </source>
</evidence>
<evidence type="ECO:0000256" key="4">
    <source>
        <dbReference type="ARBA" id="ARBA00022827"/>
    </source>
</evidence>
<reference evidence="8 9" key="1">
    <citation type="submission" date="2018-11" db="EMBL/GenBank/DDBJ databases">
        <title>Whole genome sequence of Streptomyces paromomycinus NBRC 15454(T).</title>
        <authorList>
            <person name="Komaki H."/>
            <person name="Tamura T."/>
        </authorList>
    </citation>
    <scope>NUCLEOTIDE SEQUENCE [LARGE SCALE GENOMIC DNA]</scope>
    <source>
        <strain evidence="8 9">NBRC 15454</strain>
    </source>
</reference>
<protein>
    <submittedName>
        <fullName evidence="8">FAD-linked oxidase</fullName>
    </submittedName>
</protein>
<evidence type="ECO:0000256" key="6">
    <source>
        <dbReference type="SAM" id="SignalP"/>
    </source>
</evidence>
<keyword evidence="6" id="KW-0732">Signal</keyword>
<proteinExistence type="inferred from homology"/>
<dbReference type="EMBL" id="BHZD01000001">
    <property type="protein sequence ID" value="GCD45991.1"/>
    <property type="molecule type" value="Genomic_DNA"/>
</dbReference>
<feature type="domain" description="FAD-binding PCMH-type" evidence="7">
    <location>
        <begin position="62"/>
        <end position="242"/>
    </location>
</feature>
<dbReference type="PROSITE" id="PS51387">
    <property type="entry name" value="FAD_PCMH"/>
    <property type="match status" value="1"/>
</dbReference>
<evidence type="ECO:0000256" key="3">
    <source>
        <dbReference type="ARBA" id="ARBA00022630"/>
    </source>
</evidence>
<dbReference type="InterPro" id="IPR036318">
    <property type="entry name" value="FAD-bd_PCMH-like_sf"/>
</dbReference>
<evidence type="ECO:0000313" key="9">
    <source>
        <dbReference type="Proteomes" id="UP000286746"/>
    </source>
</evidence>
<evidence type="ECO:0000256" key="5">
    <source>
        <dbReference type="ARBA" id="ARBA00023002"/>
    </source>
</evidence>
<dbReference type="InterPro" id="IPR016169">
    <property type="entry name" value="FAD-bd_PCMH_sub2"/>
</dbReference>
<dbReference type="Gene3D" id="3.30.465.10">
    <property type="match status" value="1"/>
</dbReference>
<dbReference type="SUPFAM" id="SSF56176">
    <property type="entry name" value="FAD-binding/transporter-associated domain-like"/>
    <property type="match status" value="1"/>
</dbReference>
<dbReference type="RefSeq" id="WP_125056444.1">
    <property type="nucleotide sequence ID" value="NZ_BHZD01000001.1"/>
</dbReference>
<evidence type="ECO:0000259" key="7">
    <source>
        <dbReference type="PROSITE" id="PS51387"/>
    </source>
</evidence>
<keyword evidence="4" id="KW-0274">FAD</keyword>
<feature type="signal peptide" evidence="6">
    <location>
        <begin position="1"/>
        <end position="29"/>
    </location>
</feature>
<dbReference type="InterPro" id="IPR016166">
    <property type="entry name" value="FAD-bd_PCMH"/>
</dbReference>
<dbReference type="Pfam" id="PF08031">
    <property type="entry name" value="BBE"/>
    <property type="match status" value="1"/>
</dbReference>
<accession>A0A401W9M1</accession>
<dbReference type="GO" id="GO:0071949">
    <property type="term" value="F:FAD binding"/>
    <property type="evidence" value="ECO:0007669"/>
    <property type="project" value="InterPro"/>
</dbReference>
<dbReference type="InterPro" id="IPR006311">
    <property type="entry name" value="TAT_signal"/>
</dbReference>
<dbReference type="Gene3D" id="3.40.462.20">
    <property type="match status" value="1"/>
</dbReference>
<evidence type="ECO:0000256" key="2">
    <source>
        <dbReference type="ARBA" id="ARBA00005466"/>
    </source>
</evidence>
<gene>
    <name evidence="8" type="ORF">GKJPGBOP_05737</name>
</gene>
<dbReference type="InterPro" id="IPR006094">
    <property type="entry name" value="Oxid_FAD_bind_N"/>
</dbReference>
<comment type="cofactor">
    <cofactor evidence="1">
        <name>FAD</name>
        <dbReference type="ChEBI" id="CHEBI:57692"/>
    </cofactor>
</comment>
<feature type="chain" id="PRO_5019565964" evidence="6">
    <location>
        <begin position="30"/>
        <end position="531"/>
    </location>
</feature>
<dbReference type="PROSITE" id="PS51318">
    <property type="entry name" value="TAT"/>
    <property type="match status" value="1"/>
</dbReference>
<dbReference type="InterPro" id="IPR050416">
    <property type="entry name" value="FAD-linked_Oxidoreductase"/>
</dbReference>
<keyword evidence="9" id="KW-1185">Reference proteome</keyword>
<dbReference type="Pfam" id="PF01565">
    <property type="entry name" value="FAD_binding_4"/>
    <property type="match status" value="1"/>
</dbReference>